<keyword evidence="1" id="KW-0732">Signal</keyword>
<keyword evidence="3" id="KW-1185">Reference proteome</keyword>
<dbReference type="Proteomes" id="UP000184600">
    <property type="component" value="Unassembled WGS sequence"/>
</dbReference>
<evidence type="ECO:0000313" key="3">
    <source>
        <dbReference type="Proteomes" id="UP000184600"/>
    </source>
</evidence>
<gene>
    <name evidence="2" type="ORF">VQ7734_00700</name>
</gene>
<evidence type="ECO:0000256" key="1">
    <source>
        <dbReference type="SAM" id="SignalP"/>
    </source>
</evidence>
<sequence>MKYTCCFNVTTLLLCLFTAFHVLAKQPEPLLVVHQQRESPHDTRVNYVIDLLKTALEKTVETDGPYLLRPSRVKMTPSRYHENIRAGGEPNVIVALASKATAEELLPIRIPIRKGLYGYRLFLIDQDNQARFSQVKTLADLRQFNAGLRKGWKDIDVLNYNGFQVTEGNSYEGMFRMLVAGRFDYFSRSVIEIYEELASRKQLYPKMVVEETILLYYPLPLYFVVNKADKKLAARLEKGLNIMIADGSFDEIFCKYSCKDLERVKVEQRKVFRIENPLLEEKVPYDRKELWWH</sequence>
<dbReference type="STRING" id="1117707.VQ7734_00700"/>
<dbReference type="Gene3D" id="3.40.190.10">
    <property type="entry name" value="Periplasmic binding protein-like II"/>
    <property type="match status" value="1"/>
</dbReference>
<dbReference type="RefSeq" id="WP_083601515.1">
    <property type="nucleotide sequence ID" value="NZ_AP024898.1"/>
</dbReference>
<evidence type="ECO:0000313" key="2">
    <source>
        <dbReference type="EMBL" id="SHO54981.1"/>
    </source>
</evidence>
<dbReference type="SUPFAM" id="SSF53850">
    <property type="entry name" value="Periplasmic binding protein-like II"/>
    <property type="match status" value="1"/>
</dbReference>
<feature type="signal peptide" evidence="1">
    <location>
        <begin position="1"/>
        <end position="24"/>
    </location>
</feature>
<dbReference type="OrthoDB" id="547680at2"/>
<protein>
    <submittedName>
        <fullName evidence="2">Bacterial extracellular solute-binding proteins, family 3</fullName>
    </submittedName>
</protein>
<reference evidence="3" key="1">
    <citation type="submission" date="2016-12" db="EMBL/GenBank/DDBJ databases">
        <authorList>
            <person name="Rodrigo-Torres L."/>
            <person name="Arahal R.D."/>
            <person name="Lucena T."/>
        </authorList>
    </citation>
    <scope>NUCLEOTIDE SEQUENCE [LARGE SCALE GENOMIC DNA]</scope>
</reference>
<dbReference type="EMBL" id="FRFG01000010">
    <property type="protein sequence ID" value="SHO54981.1"/>
    <property type="molecule type" value="Genomic_DNA"/>
</dbReference>
<accession>A0A1M7YQS7</accession>
<organism evidence="2 3">
    <name type="scientific">Vibrio quintilis</name>
    <dbReference type="NCBI Taxonomy" id="1117707"/>
    <lineage>
        <taxon>Bacteria</taxon>
        <taxon>Pseudomonadati</taxon>
        <taxon>Pseudomonadota</taxon>
        <taxon>Gammaproteobacteria</taxon>
        <taxon>Vibrionales</taxon>
        <taxon>Vibrionaceae</taxon>
        <taxon>Vibrio</taxon>
    </lineage>
</organism>
<feature type="chain" id="PRO_5012093847" evidence="1">
    <location>
        <begin position="25"/>
        <end position="293"/>
    </location>
</feature>
<name>A0A1M7YQS7_9VIBR</name>
<dbReference type="AlphaFoldDB" id="A0A1M7YQS7"/>
<proteinExistence type="predicted"/>